<dbReference type="Proteomes" id="UP000230233">
    <property type="component" value="Chromosome X"/>
</dbReference>
<proteinExistence type="predicted"/>
<gene>
    <name evidence="1" type="primary">Cnig_chr_X.g23189</name>
    <name evidence="1" type="ORF">B9Z55_023189</name>
</gene>
<reference evidence="2" key="1">
    <citation type="submission" date="2017-10" db="EMBL/GenBank/DDBJ databases">
        <title>Rapid genome shrinkage in a self-fertile nematode reveals novel sperm competition proteins.</title>
        <authorList>
            <person name="Yin D."/>
            <person name="Schwarz E.M."/>
            <person name="Thomas C.G."/>
            <person name="Felde R.L."/>
            <person name="Korf I.F."/>
            <person name="Cutter A.D."/>
            <person name="Schartner C.M."/>
            <person name="Ralston E.J."/>
            <person name="Meyer B.J."/>
            <person name="Haag E.S."/>
        </authorList>
    </citation>
    <scope>NUCLEOTIDE SEQUENCE [LARGE SCALE GENOMIC DNA]</scope>
    <source>
        <strain evidence="2">JU1422</strain>
    </source>
</reference>
<organism evidence="1 2">
    <name type="scientific">Caenorhabditis nigoni</name>
    <dbReference type="NCBI Taxonomy" id="1611254"/>
    <lineage>
        <taxon>Eukaryota</taxon>
        <taxon>Metazoa</taxon>
        <taxon>Ecdysozoa</taxon>
        <taxon>Nematoda</taxon>
        <taxon>Chromadorea</taxon>
        <taxon>Rhabditida</taxon>
        <taxon>Rhabditina</taxon>
        <taxon>Rhabditomorpha</taxon>
        <taxon>Rhabditoidea</taxon>
        <taxon>Rhabditidae</taxon>
        <taxon>Peloderinae</taxon>
        <taxon>Caenorhabditis</taxon>
    </lineage>
</organism>
<dbReference type="AlphaFoldDB" id="A0A2G5SNE8"/>
<name>A0A2G5SNE8_9PELO</name>
<accession>A0A2G5SNE8</accession>
<dbReference type="EMBL" id="PDUG01000006">
    <property type="protein sequence ID" value="PIC16655.1"/>
    <property type="molecule type" value="Genomic_DNA"/>
</dbReference>
<sequence>MSTRKFYVGYPPHFLETKAGSNTQTSMPLYPTQQQSCNTGSLAGMFNNRSKIRLPGATYIPEQMDRKHRHNFG</sequence>
<evidence type="ECO:0000313" key="1">
    <source>
        <dbReference type="EMBL" id="PIC16655.1"/>
    </source>
</evidence>
<protein>
    <submittedName>
        <fullName evidence="1">Uncharacterized protein</fullName>
    </submittedName>
</protein>
<evidence type="ECO:0000313" key="2">
    <source>
        <dbReference type="Proteomes" id="UP000230233"/>
    </source>
</evidence>
<keyword evidence="2" id="KW-1185">Reference proteome</keyword>
<comment type="caution">
    <text evidence="1">The sequence shown here is derived from an EMBL/GenBank/DDBJ whole genome shotgun (WGS) entry which is preliminary data.</text>
</comment>